<protein>
    <submittedName>
        <fullName evidence="2">Uncharacterized protein</fullName>
    </submittedName>
</protein>
<dbReference type="OrthoDB" id="5122806at2"/>
<feature type="compositionally biased region" description="Acidic residues" evidence="1">
    <location>
        <begin position="74"/>
        <end position="85"/>
    </location>
</feature>
<dbReference type="EMBL" id="LT629739">
    <property type="protein sequence ID" value="SDS39492.1"/>
    <property type="molecule type" value="Genomic_DNA"/>
</dbReference>
<evidence type="ECO:0000313" key="2">
    <source>
        <dbReference type="EMBL" id="SDS39492.1"/>
    </source>
</evidence>
<proteinExistence type="predicted"/>
<organism evidence="2 3">
    <name type="scientific">Brevibacterium sandarakinum</name>
    <dbReference type="NCBI Taxonomy" id="629680"/>
    <lineage>
        <taxon>Bacteria</taxon>
        <taxon>Bacillati</taxon>
        <taxon>Actinomycetota</taxon>
        <taxon>Actinomycetes</taxon>
        <taxon>Micrococcales</taxon>
        <taxon>Brevibacteriaceae</taxon>
        <taxon>Brevibacterium</taxon>
    </lineage>
</organism>
<name>A0A1H1RUU7_BRESA</name>
<dbReference type="STRING" id="629680.SAMN04489751_1914"/>
<dbReference type="RefSeq" id="WP_092105127.1">
    <property type="nucleotide sequence ID" value="NZ_LT629739.1"/>
</dbReference>
<evidence type="ECO:0000313" key="3">
    <source>
        <dbReference type="Proteomes" id="UP000199700"/>
    </source>
</evidence>
<gene>
    <name evidence="2" type="ORF">SAMN04489751_1914</name>
</gene>
<accession>A0A1H1RUU7</accession>
<reference evidence="2" key="1">
    <citation type="submission" date="2016-10" db="EMBL/GenBank/DDBJ databases">
        <authorList>
            <person name="Varghese N."/>
            <person name="Submissions S."/>
        </authorList>
    </citation>
    <scope>NUCLEOTIDE SEQUENCE [LARGE SCALE GENOMIC DNA]</scope>
    <source>
        <strain evidence="2">DSM 22082</strain>
    </source>
</reference>
<evidence type="ECO:0000256" key="1">
    <source>
        <dbReference type="SAM" id="MobiDB-lite"/>
    </source>
</evidence>
<keyword evidence="3" id="KW-1185">Reference proteome</keyword>
<dbReference type="Proteomes" id="UP000199700">
    <property type="component" value="Chromosome"/>
</dbReference>
<feature type="region of interest" description="Disordered" evidence="1">
    <location>
        <begin position="43"/>
        <end position="85"/>
    </location>
</feature>
<dbReference type="AlphaFoldDB" id="A0A1H1RUU7"/>
<sequence length="85" mass="9491">MTRREIHGRDERLPARMRDYRIAAEPRQSPDLHQLAQLFIGMALARTEQHHPEPGSTGHASPPQRHGHGPVGGDEVESEQQEANG</sequence>